<dbReference type="InterPro" id="IPR050166">
    <property type="entry name" value="ABC_transporter_ATP-bind"/>
</dbReference>
<dbReference type="Pfam" id="PF00005">
    <property type="entry name" value="ABC_tran"/>
    <property type="match status" value="1"/>
</dbReference>
<dbReference type="OrthoDB" id="9783039at2"/>
<keyword evidence="3" id="KW-1003">Cell membrane</keyword>
<dbReference type="GO" id="GO:0005524">
    <property type="term" value="F:ATP binding"/>
    <property type="evidence" value="ECO:0007669"/>
    <property type="project" value="UniProtKB-KW"/>
</dbReference>
<organism evidence="7 8">
    <name type="scientific">Achromobacter veterisilvae</name>
    <dbReference type="NCBI Taxonomy" id="2069367"/>
    <lineage>
        <taxon>Bacteria</taxon>
        <taxon>Pseudomonadati</taxon>
        <taxon>Pseudomonadota</taxon>
        <taxon>Betaproteobacteria</taxon>
        <taxon>Burkholderiales</taxon>
        <taxon>Alcaligenaceae</taxon>
        <taxon>Achromobacter</taxon>
    </lineage>
</organism>
<feature type="domain" description="ABC transporter" evidence="6">
    <location>
        <begin position="9"/>
        <end position="241"/>
    </location>
</feature>
<keyword evidence="4" id="KW-0547">Nucleotide-binding</keyword>
<dbReference type="InterPro" id="IPR027417">
    <property type="entry name" value="P-loop_NTPase"/>
</dbReference>
<dbReference type="EMBL" id="UFQC01000001">
    <property type="protein sequence ID" value="SSW62437.1"/>
    <property type="molecule type" value="Genomic_DNA"/>
</dbReference>
<dbReference type="SMART" id="SM00382">
    <property type="entry name" value="AAA"/>
    <property type="match status" value="1"/>
</dbReference>
<dbReference type="SUPFAM" id="SSF52540">
    <property type="entry name" value="P-loop containing nucleoside triphosphate hydrolases"/>
    <property type="match status" value="1"/>
</dbReference>
<dbReference type="PROSITE" id="PS50893">
    <property type="entry name" value="ABC_TRANSPORTER_2"/>
    <property type="match status" value="1"/>
</dbReference>
<keyword evidence="3" id="KW-0472">Membrane</keyword>
<dbReference type="CDD" id="cd03293">
    <property type="entry name" value="ABC_NrtD_SsuB_transporters"/>
    <property type="match status" value="1"/>
</dbReference>
<dbReference type="Proteomes" id="UP000289465">
    <property type="component" value="Unassembled WGS sequence"/>
</dbReference>
<evidence type="ECO:0000256" key="3">
    <source>
        <dbReference type="ARBA" id="ARBA00022475"/>
    </source>
</evidence>
<dbReference type="AlphaFoldDB" id="A0A446C3G9"/>
<dbReference type="EC" id="3.6.3.-" evidence="7"/>
<evidence type="ECO:0000256" key="4">
    <source>
        <dbReference type="ARBA" id="ARBA00022741"/>
    </source>
</evidence>
<evidence type="ECO:0000313" key="7">
    <source>
        <dbReference type="EMBL" id="SSW62437.1"/>
    </source>
</evidence>
<evidence type="ECO:0000256" key="1">
    <source>
        <dbReference type="ARBA" id="ARBA00005417"/>
    </source>
</evidence>
<evidence type="ECO:0000256" key="5">
    <source>
        <dbReference type="ARBA" id="ARBA00022840"/>
    </source>
</evidence>
<protein>
    <submittedName>
        <fullName evidence="7">Bicarbonate transport ATP-binding protein CmpC</fullName>
        <ecNumber evidence="7">3.6.3.-</ecNumber>
    </submittedName>
</protein>
<gene>
    <name evidence="7" type="primary">cmpC_1</name>
    <name evidence="7" type="ORF">AVE30378_00181</name>
</gene>
<evidence type="ECO:0000256" key="2">
    <source>
        <dbReference type="ARBA" id="ARBA00022448"/>
    </source>
</evidence>
<dbReference type="InterPro" id="IPR003439">
    <property type="entry name" value="ABC_transporter-like_ATP-bd"/>
</dbReference>
<dbReference type="GO" id="GO:0016887">
    <property type="term" value="F:ATP hydrolysis activity"/>
    <property type="evidence" value="ECO:0007669"/>
    <property type="project" value="InterPro"/>
</dbReference>
<proteinExistence type="inferred from homology"/>
<dbReference type="Gene3D" id="3.40.50.300">
    <property type="entry name" value="P-loop containing nucleotide triphosphate hydrolases"/>
    <property type="match status" value="1"/>
</dbReference>
<dbReference type="InterPro" id="IPR003593">
    <property type="entry name" value="AAA+_ATPase"/>
</dbReference>
<evidence type="ECO:0000259" key="6">
    <source>
        <dbReference type="PROSITE" id="PS50893"/>
    </source>
</evidence>
<dbReference type="PROSITE" id="PS00211">
    <property type="entry name" value="ABC_TRANSPORTER_1"/>
    <property type="match status" value="1"/>
</dbReference>
<keyword evidence="2" id="KW-0813">Transport</keyword>
<dbReference type="RefSeq" id="WP_129238893.1">
    <property type="nucleotide sequence ID" value="NZ_UFQC01000001.1"/>
</dbReference>
<sequence>MTTAPQPVLRARGLALSYPGAAGAVFQGVDLDLARGEVVAVLGASGAGKSSLLRVLAGLQSASAGTLLMEGAPLTGVHPRVAVAFQDPSLLPWLSLERNVAFGLDFKHQPALTEAQRRARVDQAIDEVGLSHARQLRPAQLSGGMAQRAALARCLARQPSVLLLDEPFGALDEVTRGEMQALLRKVVADFDTAAVLITHDIDEALVLADRIVLLGGAPGRILGVWRVDLPQPRADLLPEMGALRLEILTRLRTALRAVRGEAALA</sequence>
<dbReference type="PANTHER" id="PTHR42788">
    <property type="entry name" value="TAURINE IMPORT ATP-BINDING PROTEIN-RELATED"/>
    <property type="match status" value="1"/>
</dbReference>
<dbReference type="InterPro" id="IPR017871">
    <property type="entry name" value="ABC_transporter-like_CS"/>
</dbReference>
<keyword evidence="5 7" id="KW-0067">ATP-binding</keyword>
<name>A0A446C3G9_9BURK</name>
<accession>A0A446C3G9</accession>
<comment type="similarity">
    <text evidence="1">Belongs to the ABC transporter superfamily.</text>
</comment>
<reference evidence="7 8" key="1">
    <citation type="submission" date="2018-07" db="EMBL/GenBank/DDBJ databases">
        <authorList>
            <person name="Peeters C."/>
        </authorList>
    </citation>
    <scope>NUCLEOTIDE SEQUENCE [LARGE SCALE GENOMIC DNA]</scope>
    <source>
        <strain evidence="7 8">LMG 30378</strain>
    </source>
</reference>
<evidence type="ECO:0000313" key="8">
    <source>
        <dbReference type="Proteomes" id="UP000289465"/>
    </source>
</evidence>
<dbReference type="PANTHER" id="PTHR42788:SF19">
    <property type="entry name" value="ALIPHATIC SULFONATES IMPORT ATP-BINDING PROTEIN SSUB 2"/>
    <property type="match status" value="1"/>
</dbReference>
<keyword evidence="7" id="KW-0378">Hydrolase</keyword>